<dbReference type="Proteomes" id="UP000800096">
    <property type="component" value="Unassembled WGS sequence"/>
</dbReference>
<evidence type="ECO:0000256" key="1">
    <source>
        <dbReference type="ARBA" id="ARBA00022801"/>
    </source>
</evidence>
<name>A0A6A5QAG6_AMPQU</name>
<dbReference type="OrthoDB" id="10259236at2759"/>
<feature type="domain" description="Nudix hydrolase" evidence="2">
    <location>
        <begin position="15"/>
        <end position="174"/>
    </location>
</feature>
<proteinExistence type="predicted"/>
<dbReference type="InterPro" id="IPR020084">
    <property type="entry name" value="NUDIX_hydrolase_CS"/>
</dbReference>
<evidence type="ECO:0000259" key="2">
    <source>
        <dbReference type="PROSITE" id="PS51462"/>
    </source>
</evidence>
<dbReference type="PROSITE" id="PS00893">
    <property type="entry name" value="NUDIX_BOX"/>
    <property type="match status" value="1"/>
</dbReference>
<dbReference type="GO" id="GO:0004081">
    <property type="term" value="F:bis(5'-nucleosyl)-tetraphosphatase (asymmetrical) activity"/>
    <property type="evidence" value="ECO:0007669"/>
    <property type="project" value="TreeGrafter"/>
</dbReference>
<dbReference type="Gene3D" id="3.90.79.10">
    <property type="entry name" value="Nucleoside Triphosphate Pyrophosphohydrolase"/>
    <property type="match status" value="1"/>
</dbReference>
<dbReference type="PANTHER" id="PTHR21340:SF0">
    <property type="entry name" value="BIS(5'-NUCLEOSYL)-TETRAPHOSPHATASE [ASYMMETRICAL]"/>
    <property type="match status" value="1"/>
</dbReference>
<dbReference type="GO" id="GO:0006754">
    <property type="term" value="P:ATP biosynthetic process"/>
    <property type="evidence" value="ECO:0007669"/>
    <property type="project" value="TreeGrafter"/>
</dbReference>
<dbReference type="SUPFAM" id="SSF55811">
    <property type="entry name" value="Nudix"/>
    <property type="match status" value="1"/>
</dbReference>
<dbReference type="Pfam" id="PF00293">
    <property type="entry name" value="NUDIX"/>
    <property type="match status" value="1"/>
</dbReference>
<dbReference type="EMBL" id="ML979142">
    <property type="protein sequence ID" value="KAF1911830.1"/>
    <property type="molecule type" value="Genomic_DNA"/>
</dbReference>
<dbReference type="PANTHER" id="PTHR21340">
    <property type="entry name" value="DIADENOSINE 5,5-P1,P4-TETRAPHOSPHATE PYROPHOSPHOHYDROLASE MUTT"/>
    <property type="match status" value="1"/>
</dbReference>
<reference evidence="3" key="1">
    <citation type="journal article" date="2020" name="Stud. Mycol.">
        <title>101 Dothideomycetes genomes: a test case for predicting lifestyles and emergence of pathogens.</title>
        <authorList>
            <person name="Haridas S."/>
            <person name="Albert R."/>
            <person name="Binder M."/>
            <person name="Bloem J."/>
            <person name="Labutti K."/>
            <person name="Salamov A."/>
            <person name="Andreopoulos B."/>
            <person name="Baker S."/>
            <person name="Barry K."/>
            <person name="Bills G."/>
            <person name="Bluhm B."/>
            <person name="Cannon C."/>
            <person name="Castanera R."/>
            <person name="Culley D."/>
            <person name="Daum C."/>
            <person name="Ezra D."/>
            <person name="Gonzalez J."/>
            <person name="Henrissat B."/>
            <person name="Kuo A."/>
            <person name="Liang C."/>
            <person name="Lipzen A."/>
            <person name="Lutzoni F."/>
            <person name="Magnuson J."/>
            <person name="Mondo S."/>
            <person name="Nolan M."/>
            <person name="Ohm R."/>
            <person name="Pangilinan J."/>
            <person name="Park H.-J."/>
            <person name="Ramirez L."/>
            <person name="Alfaro M."/>
            <person name="Sun H."/>
            <person name="Tritt A."/>
            <person name="Yoshinaga Y."/>
            <person name="Zwiers L.-H."/>
            <person name="Turgeon B."/>
            <person name="Goodwin S."/>
            <person name="Spatafora J."/>
            <person name="Crous P."/>
            <person name="Grigoriev I."/>
        </authorList>
    </citation>
    <scope>NUCLEOTIDE SEQUENCE</scope>
    <source>
        <strain evidence="3">HMLAC05119</strain>
    </source>
</reference>
<gene>
    <name evidence="3" type="ORF">BDU57DRAFT_523849</name>
</gene>
<keyword evidence="1" id="KW-0378">Hydrolase</keyword>
<keyword evidence="4" id="KW-1185">Reference proteome</keyword>
<dbReference type="AlphaFoldDB" id="A0A6A5QAG6"/>
<dbReference type="GO" id="GO:0006167">
    <property type="term" value="P:AMP biosynthetic process"/>
    <property type="evidence" value="ECO:0007669"/>
    <property type="project" value="TreeGrafter"/>
</dbReference>
<evidence type="ECO:0000313" key="4">
    <source>
        <dbReference type="Proteomes" id="UP000800096"/>
    </source>
</evidence>
<dbReference type="InterPro" id="IPR000086">
    <property type="entry name" value="NUDIX_hydrolase_dom"/>
</dbReference>
<organism evidence="3 4">
    <name type="scientific">Ampelomyces quisqualis</name>
    <name type="common">Powdery mildew agent</name>
    <dbReference type="NCBI Taxonomy" id="50730"/>
    <lineage>
        <taxon>Eukaryota</taxon>
        <taxon>Fungi</taxon>
        <taxon>Dikarya</taxon>
        <taxon>Ascomycota</taxon>
        <taxon>Pezizomycotina</taxon>
        <taxon>Dothideomycetes</taxon>
        <taxon>Pleosporomycetidae</taxon>
        <taxon>Pleosporales</taxon>
        <taxon>Pleosporineae</taxon>
        <taxon>Phaeosphaeriaceae</taxon>
        <taxon>Ampelomyces</taxon>
    </lineage>
</organism>
<dbReference type="InterPro" id="IPR051325">
    <property type="entry name" value="Nudix_hydrolase_domain"/>
</dbReference>
<evidence type="ECO:0000313" key="3">
    <source>
        <dbReference type="EMBL" id="KAF1911830.1"/>
    </source>
</evidence>
<sequence>MAASHFSTQQYPSSQFVESCGAILFDLSSPSSARVCLGNILAKDEWVLVKGRRNMNESRKDAAIRELYEETGYRGKLLPVRLATRVTVEGDAADAPDKTRVHEGLTEPFMCTVREVPSGNGVKIIWWFIAVLEDGSAERGPGEATFRSEFFGCEEAVEKLYFETDREVLRRAISIINDTAAHEA</sequence>
<accession>A0A6A5QAG6</accession>
<protein>
    <submittedName>
        <fullName evidence="3">NUDIX domain-containing protein</fullName>
    </submittedName>
</protein>
<dbReference type="InterPro" id="IPR015797">
    <property type="entry name" value="NUDIX_hydrolase-like_dom_sf"/>
</dbReference>
<dbReference type="PROSITE" id="PS51462">
    <property type="entry name" value="NUDIX"/>
    <property type="match status" value="1"/>
</dbReference>